<dbReference type="PANTHER" id="PTHR32194:SF0">
    <property type="entry name" value="ATP-DEPENDENT PROTEASE SUBUNIT HSLV"/>
    <property type="match status" value="1"/>
</dbReference>
<dbReference type="Pfam" id="PF00227">
    <property type="entry name" value="Proteasome"/>
    <property type="match status" value="1"/>
</dbReference>
<dbReference type="GO" id="GO:0051603">
    <property type="term" value="P:proteolysis involved in protein catabolic process"/>
    <property type="evidence" value="ECO:0007669"/>
    <property type="project" value="InterPro"/>
</dbReference>
<feature type="binding site" evidence="14">
    <location>
        <position position="167"/>
    </location>
    <ligand>
        <name>Na(+)</name>
        <dbReference type="ChEBI" id="CHEBI:29101"/>
    </ligand>
</feature>
<dbReference type="PANTHER" id="PTHR32194">
    <property type="entry name" value="METALLOPROTEASE TLDD"/>
    <property type="match status" value="1"/>
</dbReference>
<dbReference type="NCBIfam" id="TIGR03692">
    <property type="entry name" value="ATP_dep_HslV"/>
    <property type="match status" value="1"/>
</dbReference>
<evidence type="ECO:0000256" key="7">
    <source>
        <dbReference type="ARBA" id="ARBA00022723"/>
    </source>
</evidence>
<dbReference type="NCBIfam" id="NF003964">
    <property type="entry name" value="PRK05456.1"/>
    <property type="match status" value="1"/>
</dbReference>
<dbReference type="AlphaFoldDB" id="B9KBD0"/>
<dbReference type="PIRSF" id="PIRSF039093">
    <property type="entry name" value="HslV"/>
    <property type="match status" value="1"/>
</dbReference>
<evidence type="ECO:0000256" key="2">
    <source>
        <dbReference type="ARBA" id="ARBA00006053"/>
    </source>
</evidence>
<keyword evidence="7 14" id="KW-0479">Metal-binding</keyword>
<comment type="catalytic activity">
    <reaction evidence="10 14">
        <text>ATP-dependent cleavage of peptide bonds with broad specificity.</text>
        <dbReference type="EC" id="3.4.25.2"/>
    </reaction>
</comment>
<comment type="subcellular location">
    <subcellularLocation>
        <location evidence="1 14">Cytoplasm</location>
    </subcellularLocation>
</comment>
<sequence length="179" mass="19407">MQNMKFHGTTILVVRRDGKTVMGGDGQVTFGSTVLKGNARKVRKLGEGRVLAGFAGSVADAMTLFDRFEAKLREWGGNLTKAAVELAKDWRTDRILRRLEALLLVADRENIFIISGNGEVIQPDDDAAAIGSGGPYALAAAKALLRNTDLSAREIVEKAMMIAGEICIYTNQNLVIEEV</sequence>
<dbReference type="Gene3D" id="3.60.20.10">
    <property type="entry name" value="Glutamine Phosphoribosylpyrophosphate, subunit 1, domain 1"/>
    <property type="match status" value="1"/>
</dbReference>
<name>B9KBD0_THENN</name>
<evidence type="ECO:0000256" key="1">
    <source>
        <dbReference type="ARBA" id="ARBA00004496"/>
    </source>
</evidence>
<feature type="binding site" evidence="14">
    <location>
        <position position="164"/>
    </location>
    <ligand>
        <name>Na(+)</name>
        <dbReference type="ChEBI" id="CHEBI:29101"/>
    </ligand>
</feature>
<dbReference type="GO" id="GO:0009376">
    <property type="term" value="C:HslUV protease complex"/>
    <property type="evidence" value="ECO:0007669"/>
    <property type="project" value="UniProtKB-UniRule"/>
</dbReference>
<dbReference type="MEROPS" id="T01.006"/>
<keyword evidence="3 14" id="KW-0963">Cytoplasm</keyword>
<dbReference type="InterPro" id="IPR001353">
    <property type="entry name" value="Proteasome_sua/b"/>
</dbReference>
<dbReference type="EMBL" id="CP000916">
    <property type="protein sequence ID" value="ACM22326.1"/>
    <property type="molecule type" value="Genomic_DNA"/>
</dbReference>
<evidence type="ECO:0000256" key="6">
    <source>
        <dbReference type="ARBA" id="ARBA00022698"/>
    </source>
</evidence>
<keyword evidence="6 14" id="KW-0888">Threonine protease</keyword>
<dbReference type="eggNOG" id="COG5405">
    <property type="taxonomic scope" value="Bacteria"/>
</dbReference>
<proteinExistence type="inferred from homology"/>
<organism evidence="15 16">
    <name type="scientific">Thermotoga neapolitana (strain ATCC 49049 / DSM 4359 / NBRC 107923 / NS-E)</name>
    <dbReference type="NCBI Taxonomy" id="309803"/>
    <lineage>
        <taxon>Bacteria</taxon>
        <taxon>Thermotogati</taxon>
        <taxon>Thermotogota</taxon>
        <taxon>Thermotogae</taxon>
        <taxon>Thermotogales</taxon>
        <taxon>Thermotogaceae</taxon>
        <taxon>Thermotoga</taxon>
    </lineage>
</organism>
<dbReference type="EC" id="3.4.25.2" evidence="12 14"/>
<dbReference type="STRING" id="309803.CTN_0150"/>
<dbReference type="KEGG" id="tna:CTN_0150"/>
<comment type="function">
    <text evidence="14">Protease subunit of a proteasome-like degradation complex believed to be a general protein degrading machinery.</text>
</comment>
<keyword evidence="16" id="KW-1185">Reference proteome</keyword>
<dbReference type="PROSITE" id="PS51476">
    <property type="entry name" value="PROTEASOME_BETA_2"/>
    <property type="match status" value="1"/>
</dbReference>
<evidence type="ECO:0000256" key="11">
    <source>
        <dbReference type="ARBA" id="ARBA00064434"/>
    </source>
</evidence>
<reference evidence="15 16" key="1">
    <citation type="journal article" date="2009" name="Biosci. Biotechnol. Biochem.">
        <title>WeGAS: a web-based microbial genome annotation system.</title>
        <authorList>
            <person name="Lee D."/>
            <person name="Seo H."/>
            <person name="Park C."/>
            <person name="Park K."/>
        </authorList>
    </citation>
    <scope>NUCLEOTIDE SEQUENCE [LARGE SCALE GENOMIC DNA]</scope>
    <source>
        <strain evidence="16">ATCC 49049 / DSM 4359 / NBRC 107923 / NS-E</strain>
    </source>
</reference>
<feature type="binding site" evidence="14">
    <location>
        <position position="170"/>
    </location>
    <ligand>
        <name>Na(+)</name>
        <dbReference type="ChEBI" id="CHEBI:29101"/>
    </ligand>
</feature>
<accession>B9KBD0</accession>
<dbReference type="Proteomes" id="UP000000445">
    <property type="component" value="Chromosome"/>
</dbReference>
<dbReference type="InterPro" id="IPR029055">
    <property type="entry name" value="Ntn_hydrolases_N"/>
</dbReference>
<comment type="similarity">
    <text evidence="2 14">Belongs to the peptidase T1B family. HslV subfamily.</text>
</comment>
<evidence type="ECO:0000313" key="15">
    <source>
        <dbReference type="EMBL" id="ACM22326.1"/>
    </source>
</evidence>
<dbReference type="InterPro" id="IPR023333">
    <property type="entry name" value="Proteasome_suB-type"/>
</dbReference>
<dbReference type="GO" id="GO:0046872">
    <property type="term" value="F:metal ion binding"/>
    <property type="evidence" value="ECO:0007669"/>
    <property type="project" value="UniProtKB-KW"/>
</dbReference>
<evidence type="ECO:0000256" key="9">
    <source>
        <dbReference type="ARBA" id="ARBA00023053"/>
    </source>
</evidence>
<evidence type="ECO:0000256" key="14">
    <source>
        <dbReference type="HAMAP-Rule" id="MF_00248"/>
    </source>
</evidence>
<evidence type="ECO:0000313" key="16">
    <source>
        <dbReference type="Proteomes" id="UP000000445"/>
    </source>
</evidence>
<gene>
    <name evidence="14" type="primary">hslV</name>
    <name evidence="15" type="ordered locus">CTN_0150</name>
</gene>
<comment type="subunit">
    <text evidence="11 14">A double ring-shaped homohexamer of HslV is capped on each side by a ring-shaped HslU homohexamer. The assembly of the HslU/HslV complex is dependent on binding of ATP.</text>
</comment>
<keyword evidence="5 14" id="KW-0645">Protease</keyword>
<keyword evidence="8 14" id="KW-0378">Hydrolase</keyword>
<dbReference type="InterPro" id="IPR022281">
    <property type="entry name" value="ATP-dep_Prtase_HsIV_su"/>
</dbReference>
<feature type="active site" evidence="14">
    <location>
        <position position="9"/>
    </location>
</feature>
<dbReference type="CDD" id="cd01913">
    <property type="entry name" value="protease_HslV"/>
    <property type="match status" value="1"/>
</dbReference>
<keyword evidence="4 14" id="KW-0021">Allosteric enzyme</keyword>
<evidence type="ECO:0000256" key="13">
    <source>
        <dbReference type="ARBA" id="ARBA00074399"/>
    </source>
</evidence>
<evidence type="ECO:0000256" key="12">
    <source>
        <dbReference type="ARBA" id="ARBA00066335"/>
    </source>
</evidence>
<dbReference type="GO" id="GO:0005839">
    <property type="term" value="C:proteasome core complex"/>
    <property type="evidence" value="ECO:0007669"/>
    <property type="project" value="InterPro"/>
</dbReference>
<dbReference type="GO" id="GO:0004298">
    <property type="term" value="F:threonine-type endopeptidase activity"/>
    <property type="evidence" value="ECO:0007669"/>
    <property type="project" value="UniProtKB-KW"/>
</dbReference>
<evidence type="ECO:0000256" key="3">
    <source>
        <dbReference type="ARBA" id="ARBA00022490"/>
    </source>
</evidence>
<comment type="activity regulation">
    <text evidence="14">Allosterically activated by HslU binding.</text>
</comment>
<evidence type="ECO:0000256" key="8">
    <source>
        <dbReference type="ARBA" id="ARBA00022801"/>
    </source>
</evidence>
<dbReference type="HOGENOM" id="CLU_093872_1_0_0"/>
<evidence type="ECO:0000256" key="4">
    <source>
        <dbReference type="ARBA" id="ARBA00022533"/>
    </source>
</evidence>
<evidence type="ECO:0000256" key="5">
    <source>
        <dbReference type="ARBA" id="ARBA00022670"/>
    </source>
</evidence>
<dbReference type="SUPFAM" id="SSF56235">
    <property type="entry name" value="N-terminal nucleophile aminohydrolases (Ntn hydrolases)"/>
    <property type="match status" value="1"/>
</dbReference>
<keyword evidence="9 14" id="KW-0915">Sodium</keyword>
<protein>
    <recommendedName>
        <fullName evidence="13 14">ATP-dependent protease subunit HslV</fullName>
        <ecNumber evidence="12 14">3.4.25.2</ecNumber>
    </recommendedName>
</protein>
<evidence type="ECO:0000256" key="10">
    <source>
        <dbReference type="ARBA" id="ARBA00052385"/>
    </source>
</evidence>
<dbReference type="FunFam" id="3.60.20.10:FF:000002">
    <property type="entry name" value="ATP-dependent protease subunit HslV"/>
    <property type="match status" value="1"/>
</dbReference>
<dbReference type="HAMAP" id="MF_00248">
    <property type="entry name" value="HslV"/>
    <property type="match status" value="1"/>
</dbReference>